<dbReference type="EMBL" id="FOXI01000015">
    <property type="protein sequence ID" value="SFQ00191.1"/>
    <property type="molecule type" value="Genomic_DNA"/>
</dbReference>
<keyword evidence="5 12" id="KW-1003">Cell membrane</keyword>
<evidence type="ECO:0000256" key="2">
    <source>
        <dbReference type="ARBA" id="ARBA00010621"/>
    </source>
</evidence>
<comment type="function">
    <text evidence="12">Catalyzes the dephosphorylation of undecaprenyl diphosphate (UPP).</text>
</comment>
<dbReference type="GO" id="GO:0050380">
    <property type="term" value="F:undecaprenyl-diphosphatase activity"/>
    <property type="evidence" value="ECO:0007669"/>
    <property type="project" value="UniProtKB-UniRule"/>
</dbReference>
<dbReference type="InterPro" id="IPR003824">
    <property type="entry name" value="UppP"/>
</dbReference>
<feature type="transmembrane region" description="Helical" evidence="12">
    <location>
        <begin position="120"/>
        <end position="139"/>
    </location>
</feature>
<feature type="transmembrane region" description="Helical" evidence="12">
    <location>
        <begin position="87"/>
        <end position="108"/>
    </location>
</feature>
<dbReference type="Proteomes" id="UP000183769">
    <property type="component" value="Unassembled WGS sequence"/>
</dbReference>
<gene>
    <name evidence="12" type="primary">uppP</name>
    <name evidence="13" type="ORF">SAMN05216277_11529</name>
</gene>
<keyword evidence="9 12" id="KW-0472">Membrane</keyword>
<keyword evidence="8 12" id="KW-1133">Transmembrane helix</keyword>
<comment type="similarity">
    <text evidence="2 12">Belongs to the UppP family.</text>
</comment>
<evidence type="ECO:0000256" key="5">
    <source>
        <dbReference type="ARBA" id="ARBA00022475"/>
    </source>
</evidence>
<proteinExistence type="inferred from homology"/>
<dbReference type="GO" id="GO:0005886">
    <property type="term" value="C:plasma membrane"/>
    <property type="evidence" value="ECO:0007669"/>
    <property type="project" value="UniProtKB-SubCell"/>
</dbReference>
<feature type="transmembrane region" description="Helical" evidence="12">
    <location>
        <begin position="151"/>
        <end position="170"/>
    </location>
</feature>
<dbReference type="Pfam" id="PF02673">
    <property type="entry name" value="BacA"/>
    <property type="match status" value="1"/>
</dbReference>
<organism evidence="13 14">
    <name type="scientific">Halolamina pelagica</name>
    <dbReference type="NCBI Taxonomy" id="699431"/>
    <lineage>
        <taxon>Archaea</taxon>
        <taxon>Methanobacteriati</taxon>
        <taxon>Methanobacteriota</taxon>
        <taxon>Stenosarchaea group</taxon>
        <taxon>Halobacteria</taxon>
        <taxon>Halobacteriales</taxon>
        <taxon>Haloferacaceae</taxon>
    </lineage>
</organism>
<evidence type="ECO:0000256" key="7">
    <source>
        <dbReference type="ARBA" id="ARBA00022801"/>
    </source>
</evidence>
<name>A0A1I5UY79_9EURY</name>
<evidence type="ECO:0000256" key="4">
    <source>
        <dbReference type="ARBA" id="ARBA00021581"/>
    </source>
</evidence>
<evidence type="ECO:0000256" key="10">
    <source>
        <dbReference type="ARBA" id="ARBA00032707"/>
    </source>
</evidence>
<feature type="transmembrane region" description="Helical" evidence="12">
    <location>
        <begin position="43"/>
        <end position="62"/>
    </location>
</feature>
<keyword evidence="14" id="KW-1185">Reference proteome</keyword>
<evidence type="ECO:0000256" key="3">
    <source>
        <dbReference type="ARBA" id="ARBA00012374"/>
    </source>
</evidence>
<sequence length="268" mass="27610">MARDLVVALVVGILQGIFEWLPISSEGNITIVLSALGRSPEAGVAFALFLHLGTALAATVYYRRDLWNVLQLLPTWRPANATEDEHATVTFLAIGTLVSGVVGIAAYLTLVDAVSELGGGVFIALIGVLLVLTGAFQYLSQDHLGTRRTPTIRDAVLVGIAQGVAILPGISRSGMTTGTLLLRGHEGPQAFRFSFLLAIPASIGGGLLGYLDTGLNTSLLAAGVALGAAAVAGYASIDALLRIVDELPFWAVCVGLGALAIAGGVLVI</sequence>
<reference evidence="14" key="1">
    <citation type="submission" date="2016-10" db="EMBL/GenBank/DDBJ databases">
        <authorList>
            <person name="Varghese N."/>
            <person name="Submissions S."/>
        </authorList>
    </citation>
    <scope>NUCLEOTIDE SEQUENCE [LARGE SCALE GENOMIC DNA]</scope>
    <source>
        <strain evidence="14">CGMCC 1.10329</strain>
    </source>
</reference>
<protein>
    <recommendedName>
        <fullName evidence="4 12">Undecaprenyl-diphosphatase</fullName>
        <ecNumber evidence="3 12">3.6.1.27</ecNumber>
    </recommendedName>
    <alternativeName>
        <fullName evidence="10 12">Undecaprenyl pyrophosphate phosphatase</fullName>
    </alternativeName>
</protein>
<dbReference type="PANTHER" id="PTHR30622">
    <property type="entry name" value="UNDECAPRENYL-DIPHOSPHATASE"/>
    <property type="match status" value="1"/>
</dbReference>
<dbReference type="OrthoDB" id="65864at2157"/>
<evidence type="ECO:0000256" key="12">
    <source>
        <dbReference type="HAMAP-Rule" id="MF_01006"/>
    </source>
</evidence>
<feature type="transmembrane region" description="Helical" evidence="12">
    <location>
        <begin position="218"/>
        <end position="237"/>
    </location>
</feature>
<dbReference type="EC" id="3.6.1.27" evidence="3 12"/>
<feature type="transmembrane region" description="Helical" evidence="12">
    <location>
        <begin position="5"/>
        <end position="23"/>
    </location>
</feature>
<accession>A0A1I5UY79</accession>
<evidence type="ECO:0000256" key="6">
    <source>
        <dbReference type="ARBA" id="ARBA00022692"/>
    </source>
</evidence>
<dbReference type="PANTHER" id="PTHR30622:SF2">
    <property type="entry name" value="UNDECAPRENYL-DIPHOSPHATASE"/>
    <property type="match status" value="1"/>
</dbReference>
<feature type="transmembrane region" description="Helical" evidence="12">
    <location>
        <begin position="249"/>
        <end position="267"/>
    </location>
</feature>
<evidence type="ECO:0000256" key="1">
    <source>
        <dbReference type="ARBA" id="ARBA00004651"/>
    </source>
</evidence>
<evidence type="ECO:0000256" key="9">
    <source>
        <dbReference type="ARBA" id="ARBA00023136"/>
    </source>
</evidence>
<evidence type="ECO:0000256" key="8">
    <source>
        <dbReference type="ARBA" id="ARBA00022989"/>
    </source>
</evidence>
<dbReference type="AlphaFoldDB" id="A0A1I5UY79"/>
<feature type="transmembrane region" description="Helical" evidence="12">
    <location>
        <begin position="190"/>
        <end position="211"/>
    </location>
</feature>
<dbReference type="HAMAP" id="MF_01006">
    <property type="entry name" value="Undec_diphosphatase"/>
    <property type="match status" value="1"/>
</dbReference>
<comment type="subcellular location">
    <subcellularLocation>
        <location evidence="1 12">Cell membrane</location>
        <topology evidence="1 12">Multi-pass membrane protein</topology>
    </subcellularLocation>
</comment>
<keyword evidence="6 12" id="KW-0812">Transmembrane</keyword>
<dbReference type="RefSeq" id="WP_074879825.1">
    <property type="nucleotide sequence ID" value="NZ_FOXI01000015.1"/>
</dbReference>
<keyword evidence="7 12" id="KW-0378">Hydrolase</keyword>
<evidence type="ECO:0000313" key="13">
    <source>
        <dbReference type="EMBL" id="SFQ00191.1"/>
    </source>
</evidence>
<evidence type="ECO:0000313" key="14">
    <source>
        <dbReference type="Proteomes" id="UP000183769"/>
    </source>
</evidence>
<comment type="catalytic activity">
    <reaction evidence="11 12">
        <text>di-trans,octa-cis-undecaprenyl diphosphate + H2O = di-trans,octa-cis-undecaprenyl phosphate + phosphate + H(+)</text>
        <dbReference type="Rhea" id="RHEA:28094"/>
        <dbReference type="ChEBI" id="CHEBI:15377"/>
        <dbReference type="ChEBI" id="CHEBI:15378"/>
        <dbReference type="ChEBI" id="CHEBI:43474"/>
        <dbReference type="ChEBI" id="CHEBI:58405"/>
        <dbReference type="ChEBI" id="CHEBI:60392"/>
        <dbReference type="EC" id="3.6.1.27"/>
    </reaction>
</comment>
<evidence type="ECO:0000256" key="11">
    <source>
        <dbReference type="ARBA" id="ARBA00047594"/>
    </source>
</evidence>